<dbReference type="PROSITE" id="PS51257">
    <property type="entry name" value="PROKAR_LIPOPROTEIN"/>
    <property type="match status" value="1"/>
</dbReference>
<keyword evidence="6" id="KW-1185">Reference proteome</keyword>
<proteinExistence type="predicted"/>
<dbReference type="AlphaFoldDB" id="A0A7T1WPZ0"/>
<dbReference type="GO" id="GO:0043190">
    <property type="term" value="C:ATP-binding cassette (ABC) transporter complex"/>
    <property type="evidence" value="ECO:0007669"/>
    <property type="project" value="InterPro"/>
</dbReference>
<protein>
    <submittedName>
        <fullName evidence="5">ABC transporter substrate-binding protein</fullName>
    </submittedName>
</protein>
<evidence type="ECO:0000256" key="1">
    <source>
        <dbReference type="ARBA" id="ARBA00022729"/>
    </source>
</evidence>
<dbReference type="GO" id="GO:0015833">
    <property type="term" value="P:peptide transport"/>
    <property type="evidence" value="ECO:0007669"/>
    <property type="project" value="TreeGrafter"/>
</dbReference>
<evidence type="ECO:0000313" key="6">
    <source>
        <dbReference type="Proteomes" id="UP000595046"/>
    </source>
</evidence>
<dbReference type="PIRSF" id="PIRSF002741">
    <property type="entry name" value="MppA"/>
    <property type="match status" value="1"/>
</dbReference>
<dbReference type="SUPFAM" id="SSF53850">
    <property type="entry name" value="Periplasmic binding protein-like II"/>
    <property type="match status" value="1"/>
</dbReference>
<dbReference type="Gene3D" id="3.40.190.10">
    <property type="entry name" value="Periplasmic binding protein-like II"/>
    <property type="match status" value="1"/>
</dbReference>
<feature type="domain" description="Solute-binding protein family 5" evidence="4">
    <location>
        <begin position="93"/>
        <end position="451"/>
    </location>
</feature>
<dbReference type="Gene3D" id="3.90.76.10">
    <property type="entry name" value="Dipeptide-binding Protein, Domain 1"/>
    <property type="match status" value="1"/>
</dbReference>
<feature type="chain" id="PRO_5038743910" evidence="3">
    <location>
        <begin position="33"/>
        <end position="565"/>
    </location>
</feature>
<dbReference type="InterPro" id="IPR039424">
    <property type="entry name" value="SBP_5"/>
</dbReference>
<dbReference type="InterPro" id="IPR000914">
    <property type="entry name" value="SBP_5_dom"/>
</dbReference>
<dbReference type="PANTHER" id="PTHR30290">
    <property type="entry name" value="PERIPLASMIC BINDING COMPONENT OF ABC TRANSPORTER"/>
    <property type="match status" value="1"/>
</dbReference>
<gene>
    <name evidence="5" type="ORF">G4Z16_04800</name>
</gene>
<dbReference type="GO" id="GO:1904680">
    <property type="term" value="F:peptide transmembrane transporter activity"/>
    <property type="evidence" value="ECO:0007669"/>
    <property type="project" value="TreeGrafter"/>
</dbReference>
<dbReference type="InterPro" id="IPR030678">
    <property type="entry name" value="Peptide/Ni-bd"/>
</dbReference>
<evidence type="ECO:0000259" key="4">
    <source>
        <dbReference type="Pfam" id="PF00496"/>
    </source>
</evidence>
<sequence length="565" mass="61455">MRLRVSTPSRAVTLTAALALTVTGCASLTTSATEVGGVRMGDDRPVRDGGTLTVAFKSDPDKLDPSLGSTLVGRSVFAAMCQKLYDTDAKNRIKPQLAAGMPKVSDGGRKVVIEVRRGARFSDGTRMDAEAVETSLKRHRDLPESARSSELEPVESIEAVGDDKVELRLKEPYEPLLGALADRSGMVMSPRALKKYGKDFATHPSCVGPFRFKQRVTGDRIVLEKDPNYYAASRVHLNRVVYRTIIDGNVRLANLRSGDSQISDQTAPLEVQSALTDDKLQLFNSPTLGYQGLTVNIGNTRGLGKKPGKKNSSLARDKRIRQAFELSLDRSLINKIVFQGMYDTACGPVAPSSELGTKTKCPGRDLGKARRLLRETGAKGRVPVELTISNTVEDMRLGQVVQAMAKDAGFQVKLRPTEFTTLLEHADKGDFEAVSVGWSGRLDPAGNIDAFAATLGSENRSGLSDKRIDSLIEDGRRTADPDERRDIYRDVTRAINDQHALIYLYRQRNYVVATKDVGGLRVYGDGLIRVENAGYVRGSSGSALGLPPVEQGGEVRGDSTEARSR</sequence>
<dbReference type="KEGG" id="sbat:G4Z16_04800"/>
<organism evidence="5 6">
    <name type="scientific">Streptomyces bathyalis</name>
    <dbReference type="NCBI Taxonomy" id="2710756"/>
    <lineage>
        <taxon>Bacteria</taxon>
        <taxon>Bacillati</taxon>
        <taxon>Actinomycetota</taxon>
        <taxon>Actinomycetes</taxon>
        <taxon>Kitasatosporales</taxon>
        <taxon>Streptomycetaceae</taxon>
        <taxon>Streptomyces</taxon>
    </lineage>
</organism>
<evidence type="ECO:0000256" key="2">
    <source>
        <dbReference type="SAM" id="MobiDB-lite"/>
    </source>
</evidence>
<accession>A0A7T1WPZ0</accession>
<evidence type="ECO:0000256" key="3">
    <source>
        <dbReference type="SAM" id="SignalP"/>
    </source>
</evidence>
<name>A0A7T1WPZ0_9ACTN</name>
<feature type="signal peptide" evidence="3">
    <location>
        <begin position="1"/>
        <end position="32"/>
    </location>
</feature>
<feature type="region of interest" description="Disordered" evidence="2">
    <location>
        <begin position="541"/>
        <end position="565"/>
    </location>
</feature>
<evidence type="ECO:0000313" key="5">
    <source>
        <dbReference type="EMBL" id="QPP05828.1"/>
    </source>
</evidence>
<dbReference type="Proteomes" id="UP000595046">
    <property type="component" value="Chromosome"/>
</dbReference>
<reference evidence="6" key="1">
    <citation type="submission" date="2020-02" db="EMBL/GenBank/DDBJ databases">
        <title>Streptomyces sp. ASO4wet.</title>
        <authorList>
            <person name="Risdian C."/>
            <person name="Landwehr W."/>
            <person name="Schupp P."/>
            <person name="Wink J."/>
        </authorList>
    </citation>
    <scope>NUCLEOTIDE SEQUENCE [LARGE SCALE GENOMIC DNA]</scope>
    <source>
        <strain evidence="6">ASO4wet</strain>
    </source>
</reference>
<dbReference type="GO" id="GO:0042597">
    <property type="term" value="C:periplasmic space"/>
    <property type="evidence" value="ECO:0007669"/>
    <property type="project" value="UniProtKB-ARBA"/>
</dbReference>
<dbReference type="Pfam" id="PF00496">
    <property type="entry name" value="SBP_bac_5"/>
    <property type="match status" value="1"/>
</dbReference>
<keyword evidence="1 3" id="KW-0732">Signal</keyword>
<feature type="compositionally biased region" description="Basic and acidic residues" evidence="2">
    <location>
        <begin position="553"/>
        <end position="565"/>
    </location>
</feature>
<dbReference type="EMBL" id="CP048882">
    <property type="protein sequence ID" value="QPP05828.1"/>
    <property type="molecule type" value="Genomic_DNA"/>
</dbReference>
<dbReference type="PANTHER" id="PTHR30290:SF38">
    <property type="entry name" value="D,D-DIPEPTIDE-BINDING PERIPLASMIC PROTEIN DDPA-RELATED"/>
    <property type="match status" value="1"/>
</dbReference>
<dbReference type="Gene3D" id="3.10.105.10">
    <property type="entry name" value="Dipeptide-binding Protein, Domain 3"/>
    <property type="match status" value="1"/>
</dbReference>